<dbReference type="RefSeq" id="WP_157176423.1">
    <property type="nucleotide sequence ID" value="NZ_BMJP01000004.1"/>
</dbReference>
<dbReference type="InterPro" id="IPR029058">
    <property type="entry name" value="AB_hydrolase_fold"/>
</dbReference>
<dbReference type="Gene3D" id="3.40.50.1820">
    <property type="entry name" value="alpha/beta hydrolase"/>
    <property type="match status" value="1"/>
</dbReference>
<dbReference type="AlphaFoldDB" id="A0A7W9BTY6"/>
<keyword evidence="2" id="KW-0808">Transferase</keyword>
<gene>
    <name evidence="2" type="ORF">FHS99_002563</name>
</gene>
<keyword evidence="3" id="KW-1185">Reference proteome</keyword>
<evidence type="ECO:0000313" key="2">
    <source>
        <dbReference type="EMBL" id="MBB5730065.1"/>
    </source>
</evidence>
<keyword evidence="2" id="KW-0012">Acyltransferase</keyword>
<dbReference type="OrthoDB" id="9767934at2"/>
<dbReference type="PANTHER" id="PTHR36837">
    <property type="entry name" value="POLY(3-HYDROXYALKANOATE) POLYMERASE SUBUNIT PHAC"/>
    <property type="match status" value="1"/>
</dbReference>
<organism evidence="2 3">
    <name type="scientific">Sphingomonas prati</name>
    <dbReference type="NCBI Taxonomy" id="1843237"/>
    <lineage>
        <taxon>Bacteria</taxon>
        <taxon>Pseudomonadati</taxon>
        <taxon>Pseudomonadota</taxon>
        <taxon>Alphaproteobacteria</taxon>
        <taxon>Sphingomonadales</taxon>
        <taxon>Sphingomonadaceae</taxon>
        <taxon>Sphingomonas</taxon>
    </lineage>
</organism>
<evidence type="ECO:0000256" key="1">
    <source>
        <dbReference type="SAM" id="MobiDB-lite"/>
    </source>
</evidence>
<dbReference type="GO" id="GO:0016746">
    <property type="term" value="F:acyltransferase activity"/>
    <property type="evidence" value="ECO:0007669"/>
    <property type="project" value="UniProtKB-KW"/>
</dbReference>
<name>A0A7W9BTY6_9SPHN</name>
<dbReference type="SUPFAM" id="SSF53474">
    <property type="entry name" value="alpha/beta-Hydrolases"/>
    <property type="match status" value="1"/>
</dbReference>
<proteinExistence type="predicted"/>
<dbReference type="PANTHER" id="PTHR36837:SF4">
    <property type="entry name" value="BLR0908 PROTEIN"/>
    <property type="match status" value="1"/>
</dbReference>
<dbReference type="EMBL" id="JACIJR010000006">
    <property type="protein sequence ID" value="MBB5730065.1"/>
    <property type="molecule type" value="Genomic_DNA"/>
</dbReference>
<sequence length="369" mass="39162">MPVSFAPENPSVAPKDAASQHRPRPLPLFLEMVRRETTDAPERLTAALAGLRRYQQAARPTPPPPAPILARAGRAVLRDYGGPADAPTVVFVPSLINPPSVLDLTPDRSLLRWLATQGLRPMLVDWGGPTPADANQNIAAHVEQMLLPLLDAAQALDSRNTPPALVGYCLGGTMAIAAAAARPVAALALLAAPWSFAGFPDDSRAGLAKLWTDAAPATRQLGLLPMELLQAVFWQLDPARTVARFVDFATRPDIAAHVGLEDWANDGPPIALAAGQELFEGLFRDDLPGRGLWTVAGGPVDPAAIACPILDIVSTSDRIVPAASALSNRLPHAARLSLDLGHVGMVVGRQGPERLWKPLRDWLLHPAAG</sequence>
<comment type="caution">
    <text evidence="2">The sequence shown here is derived from an EMBL/GenBank/DDBJ whole genome shotgun (WGS) entry which is preliminary data.</text>
</comment>
<dbReference type="InterPro" id="IPR051321">
    <property type="entry name" value="PHA/PHB_synthase"/>
</dbReference>
<protein>
    <submittedName>
        <fullName evidence="2">Polyhydroxyalkanoate synthase</fullName>
        <ecNumber evidence="2">2.3.1.-</ecNumber>
    </submittedName>
</protein>
<dbReference type="Proteomes" id="UP000546701">
    <property type="component" value="Unassembled WGS sequence"/>
</dbReference>
<feature type="region of interest" description="Disordered" evidence="1">
    <location>
        <begin position="1"/>
        <end position="24"/>
    </location>
</feature>
<reference evidence="2 3" key="1">
    <citation type="submission" date="2020-08" db="EMBL/GenBank/DDBJ databases">
        <title>Genomic Encyclopedia of Type Strains, Phase IV (KMG-IV): sequencing the most valuable type-strain genomes for metagenomic binning, comparative biology and taxonomic classification.</title>
        <authorList>
            <person name="Goeker M."/>
        </authorList>
    </citation>
    <scope>NUCLEOTIDE SEQUENCE [LARGE SCALE GENOMIC DNA]</scope>
    <source>
        <strain evidence="2 3">DSM 103336</strain>
    </source>
</reference>
<evidence type="ECO:0000313" key="3">
    <source>
        <dbReference type="Proteomes" id="UP000546701"/>
    </source>
</evidence>
<accession>A0A7W9BTY6</accession>
<dbReference type="EC" id="2.3.1.-" evidence="2"/>